<protein>
    <submittedName>
        <fullName evidence="1">Uncharacterized protein</fullName>
    </submittedName>
</protein>
<gene>
    <name evidence="1" type="ORF">SDC9_123442</name>
</gene>
<dbReference type="AlphaFoldDB" id="A0A645CHT0"/>
<sequence length="117" mass="12817">MVCDGNIVFSVSKTSCLMKIVFYHTVYRYILPGGSEDFESACHMAFSAIHKYEIGKREKRIVSVGGALYPALKSLAHSGVIIRHSVRGYSKAAVCSFQKTPVFADDHSRSNGLISAV</sequence>
<dbReference type="EMBL" id="VSSQ01027286">
    <property type="protein sequence ID" value="MPM76444.1"/>
    <property type="molecule type" value="Genomic_DNA"/>
</dbReference>
<accession>A0A645CHT0</accession>
<reference evidence="1" key="1">
    <citation type="submission" date="2019-08" db="EMBL/GenBank/DDBJ databases">
        <authorList>
            <person name="Kucharzyk K."/>
            <person name="Murdoch R.W."/>
            <person name="Higgins S."/>
            <person name="Loffler F."/>
        </authorList>
    </citation>
    <scope>NUCLEOTIDE SEQUENCE</scope>
</reference>
<proteinExistence type="predicted"/>
<comment type="caution">
    <text evidence="1">The sequence shown here is derived from an EMBL/GenBank/DDBJ whole genome shotgun (WGS) entry which is preliminary data.</text>
</comment>
<organism evidence="1">
    <name type="scientific">bioreactor metagenome</name>
    <dbReference type="NCBI Taxonomy" id="1076179"/>
    <lineage>
        <taxon>unclassified sequences</taxon>
        <taxon>metagenomes</taxon>
        <taxon>ecological metagenomes</taxon>
    </lineage>
</organism>
<evidence type="ECO:0000313" key="1">
    <source>
        <dbReference type="EMBL" id="MPM76444.1"/>
    </source>
</evidence>
<name>A0A645CHT0_9ZZZZ</name>